<protein>
    <submittedName>
        <fullName evidence="1">Uncharacterized protein</fullName>
    </submittedName>
</protein>
<keyword evidence="2" id="KW-1185">Reference proteome</keyword>
<evidence type="ECO:0000313" key="2">
    <source>
        <dbReference type="Proteomes" id="UP001152888"/>
    </source>
</evidence>
<sequence>MKLHINKVFLTGSTERQILICEMNLTSKHTKGISGFCFSGM</sequence>
<gene>
    <name evidence="1" type="ORF">ACAOBT_LOCUS1552</name>
</gene>
<accession>A0A9P0JKE3</accession>
<dbReference type="AlphaFoldDB" id="A0A9P0JKE3"/>
<reference evidence="1" key="1">
    <citation type="submission" date="2022-03" db="EMBL/GenBank/DDBJ databases">
        <authorList>
            <person name="Sayadi A."/>
        </authorList>
    </citation>
    <scope>NUCLEOTIDE SEQUENCE</scope>
</reference>
<dbReference type="Proteomes" id="UP001152888">
    <property type="component" value="Unassembled WGS sequence"/>
</dbReference>
<name>A0A9P0JKE3_ACAOB</name>
<comment type="caution">
    <text evidence="1">The sequence shown here is derived from an EMBL/GenBank/DDBJ whole genome shotgun (WGS) entry which is preliminary data.</text>
</comment>
<organism evidence="1 2">
    <name type="scientific">Acanthoscelides obtectus</name>
    <name type="common">Bean weevil</name>
    <name type="synonym">Bruchus obtectus</name>
    <dbReference type="NCBI Taxonomy" id="200917"/>
    <lineage>
        <taxon>Eukaryota</taxon>
        <taxon>Metazoa</taxon>
        <taxon>Ecdysozoa</taxon>
        <taxon>Arthropoda</taxon>
        <taxon>Hexapoda</taxon>
        <taxon>Insecta</taxon>
        <taxon>Pterygota</taxon>
        <taxon>Neoptera</taxon>
        <taxon>Endopterygota</taxon>
        <taxon>Coleoptera</taxon>
        <taxon>Polyphaga</taxon>
        <taxon>Cucujiformia</taxon>
        <taxon>Chrysomeloidea</taxon>
        <taxon>Chrysomelidae</taxon>
        <taxon>Bruchinae</taxon>
        <taxon>Bruchini</taxon>
        <taxon>Acanthoscelides</taxon>
    </lineage>
</organism>
<proteinExistence type="predicted"/>
<evidence type="ECO:0000313" key="1">
    <source>
        <dbReference type="EMBL" id="CAH1956423.1"/>
    </source>
</evidence>
<dbReference type="EMBL" id="CAKOFQ010006665">
    <property type="protein sequence ID" value="CAH1956423.1"/>
    <property type="molecule type" value="Genomic_DNA"/>
</dbReference>